<dbReference type="PANTHER" id="PTHR30461">
    <property type="entry name" value="DNA-INVERTASE FROM LAMBDOID PROPHAGE"/>
    <property type="match status" value="1"/>
</dbReference>
<dbReference type="AlphaFoldDB" id="A0AAE8K606"/>
<dbReference type="InterPro" id="IPR050639">
    <property type="entry name" value="SSR_resolvase"/>
</dbReference>
<evidence type="ECO:0000256" key="2">
    <source>
        <dbReference type="ARBA" id="ARBA00023125"/>
    </source>
</evidence>
<evidence type="ECO:0000256" key="3">
    <source>
        <dbReference type="ARBA" id="ARBA00023172"/>
    </source>
</evidence>
<feature type="domain" description="Resolvase/invertase-type recombinase catalytic" evidence="6">
    <location>
        <begin position="3"/>
        <end position="140"/>
    </location>
</feature>
<organism evidence="7 8">
    <name type="scientific">Clostridium perfringens</name>
    <dbReference type="NCBI Taxonomy" id="1502"/>
    <lineage>
        <taxon>Bacteria</taxon>
        <taxon>Bacillati</taxon>
        <taxon>Bacillota</taxon>
        <taxon>Clostridia</taxon>
        <taxon>Eubacteriales</taxon>
        <taxon>Clostridiaceae</taxon>
        <taxon>Clostridium</taxon>
    </lineage>
</organism>
<name>A0AAE8K606_CLOPF</name>
<dbReference type="InterPro" id="IPR006118">
    <property type="entry name" value="Recombinase_CS"/>
</dbReference>
<dbReference type="Proteomes" id="UP000273641">
    <property type="component" value="Unassembled WGS sequence"/>
</dbReference>
<reference evidence="7 8" key="1">
    <citation type="submission" date="2018-11" db="EMBL/GenBank/DDBJ databases">
        <title>Draft genome sequences of potential pathogenic Clostridium perfringens from environmental surface water in the North West Province, South Africa.</title>
        <authorList>
            <person name="Fourie J.C.J."/>
            <person name="Sanko T.J."/>
            <person name="Bezuidenhout C."/>
            <person name="Mienie C."/>
            <person name="Adeleke R."/>
        </authorList>
    </citation>
    <scope>NUCLEOTIDE SEQUENCE [LARGE SCALE GENOMIC DNA]</scope>
    <source>
        <strain evidence="7 8">SC4-C13</strain>
    </source>
</reference>
<dbReference type="PANTHER" id="PTHR30461:SF2">
    <property type="entry name" value="SERINE RECOMBINASE PINE-RELATED"/>
    <property type="match status" value="1"/>
</dbReference>
<dbReference type="Pfam" id="PF00239">
    <property type="entry name" value="Resolvase"/>
    <property type="match status" value="1"/>
</dbReference>
<evidence type="ECO:0000313" key="7">
    <source>
        <dbReference type="EMBL" id="RQN22836.1"/>
    </source>
</evidence>
<dbReference type="EMBL" id="RQNR01000014">
    <property type="protein sequence ID" value="RQN22836.1"/>
    <property type="molecule type" value="Genomic_DNA"/>
</dbReference>
<sequence length="196" mass="22296">MNKIIGYCRVSTKGQLEGNSLEEQKNNILERYRTARIVEESYSGAKDRPLFSEVIEELEDGDTLVVTKLDRFCRTTKEGLEYIDILMSKGVRIHILNMGLIEDTAIGRLIVTNLLAFFEFERAMIIERTQSGKAIAKSKKGFKEGRPKTYSKEQLEHALSMLSVNGGDKSYKAVERLLGISKSTLIRENNKRKCLK</sequence>
<dbReference type="CDD" id="cd03768">
    <property type="entry name" value="SR_ResInv"/>
    <property type="match status" value="1"/>
</dbReference>
<proteinExistence type="predicted"/>
<evidence type="ECO:0000256" key="5">
    <source>
        <dbReference type="PROSITE-ProRule" id="PRU10137"/>
    </source>
</evidence>
<keyword evidence="1" id="KW-0229">DNA integration</keyword>
<gene>
    <name evidence="7" type="ORF">EHZ11_15080</name>
</gene>
<dbReference type="SMART" id="SM00857">
    <property type="entry name" value="Resolvase"/>
    <property type="match status" value="1"/>
</dbReference>
<protein>
    <submittedName>
        <fullName evidence="7">Recombinase family protein</fullName>
    </submittedName>
</protein>
<dbReference type="RefSeq" id="WP_124231064.1">
    <property type="nucleotide sequence ID" value="NZ_JASNJJ010000022.1"/>
</dbReference>
<dbReference type="GO" id="GO:0003677">
    <property type="term" value="F:DNA binding"/>
    <property type="evidence" value="ECO:0007669"/>
    <property type="project" value="UniProtKB-KW"/>
</dbReference>
<dbReference type="PROSITE" id="PS51736">
    <property type="entry name" value="RECOMBINASES_3"/>
    <property type="match status" value="1"/>
</dbReference>
<comment type="caution">
    <text evidence="7">The sequence shown here is derived from an EMBL/GenBank/DDBJ whole genome shotgun (WGS) entry which is preliminary data.</text>
</comment>
<dbReference type="InterPro" id="IPR006119">
    <property type="entry name" value="Resolv_N"/>
</dbReference>
<dbReference type="Gene3D" id="3.40.50.1390">
    <property type="entry name" value="Resolvase, N-terminal catalytic domain"/>
    <property type="match status" value="1"/>
</dbReference>
<dbReference type="GO" id="GO:0000150">
    <property type="term" value="F:DNA strand exchange activity"/>
    <property type="evidence" value="ECO:0007669"/>
    <property type="project" value="InterPro"/>
</dbReference>
<dbReference type="SUPFAM" id="SSF53041">
    <property type="entry name" value="Resolvase-like"/>
    <property type="match status" value="1"/>
</dbReference>
<evidence type="ECO:0000256" key="4">
    <source>
        <dbReference type="PIRSR" id="PIRSR606118-50"/>
    </source>
</evidence>
<dbReference type="GO" id="GO:0015074">
    <property type="term" value="P:DNA integration"/>
    <property type="evidence" value="ECO:0007669"/>
    <property type="project" value="UniProtKB-KW"/>
</dbReference>
<feature type="active site" description="O-(5'-phospho-DNA)-serine intermediate" evidence="4 5">
    <location>
        <position position="11"/>
    </location>
</feature>
<evidence type="ECO:0000256" key="1">
    <source>
        <dbReference type="ARBA" id="ARBA00022908"/>
    </source>
</evidence>
<keyword evidence="2" id="KW-0238">DNA-binding</keyword>
<accession>A0AAE8K606</accession>
<keyword evidence="3" id="KW-0233">DNA recombination</keyword>
<evidence type="ECO:0000259" key="6">
    <source>
        <dbReference type="PROSITE" id="PS51736"/>
    </source>
</evidence>
<evidence type="ECO:0000313" key="8">
    <source>
        <dbReference type="Proteomes" id="UP000273641"/>
    </source>
</evidence>
<dbReference type="InterPro" id="IPR036162">
    <property type="entry name" value="Resolvase-like_N_sf"/>
</dbReference>
<dbReference type="PROSITE" id="PS00397">
    <property type="entry name" value="RECOMBINASES_1"/>
    <property type="match status" value="1"/>
</dbReference>